<dbReference type="AlphaFoldDB" id="A0A9P6R1K6"/>
<evidence type="ECO:0000313" key="3">
    <source>
        <dbReference type="Proteomes" id="UP000738325"/>
    </source>
</evidence>
<feature type="transmembrane region" description="Helical" evidence="1">
    <location>
        <begin position="36"/>
        <end position="60"/>
    </location>
</feature>
<keyword evidence="1" id="KW-0472">Membrane</keyword>
<dbReference type="OrthoDB" id="10039566at2759"/>
<dbReference type="Proteomes" id="UP000738325">
    <property type="component" value="Unassembled WGS sequence"/>
</dbReference>
<keyword evidence="1" id="KW-0812">Transmembrane</keyword>
<reference evidence="2" key="1">
    <citation type="journal article" date="2020" name="Fungal Divers.">
        <title>Resolving the Mortierellaceae phylogeny through synthesis of multi-gene phylogenetics and phylogenomics.</title>
        <authorList>
            <person name="Vandepol N."/>
            <person name="Liber J."/>
            <person name="Desiro A."/>
            <person name="Na H."/>
            <person name="Kennedy M."/>
            <person name="Barry K."/>
            <person name="Grigoriev I.V."/>
            <person name="Miller A.N."/>
            <person name="O'Donnell K."/>
            <person name="Stajich J.E."/>
            <person name="Bonito G."/>
        </authorList>
    </citation>
    <scope>NUCLEOTIDE SEQUENCE</scope>
    <source>
        <strain evidence="2">REB-010B</strain>
    </source>
</reference>
<feature type="non-terminal residue" evidence="2">
    <location>
        <position position="350"/>
    </location>
</feature>
<accession>A0A9P6R1K6</accession>
<dbReference type="InterPro" id="IPR046368">
    <property type="entry name" value="Tag1"/>
</dbReference>
<protein>
    <recommendedName>
        <fullName evidence="4">Late embryogenesis abundant protein LEA-2 subgroup domain-containing protein</fullName>
    </recommendedName>
</protein>
<evidence type="ECO:0008006" key="4">
    <source>
        <dbReference type="Google" id="ProtNLM"/>
    </source>
</evidence>
<dbReference type="GO" id="GO:0000329">
    <property type="term" value="C:fungal-type vacuole membrane"/>
    <property type="evidence" value="ECO:0007669"/>
    <property type="project" value="InterPro"/>
</dbReference>
<evidence type="ECO:0000256" key="1">
    <source>
        <dbReference type="SAM" id="Phobius"/>
    </source>
</evidence>
<dbReference type="PANTHER" id="PTHR35895:SF1">
    <property type="entry name" value="LIPID-BINDING SERUM GLYCOPROTEIN C-TERMINAL DOMAIN-CONTAINING PROTEIN"/>
    <property type="match status" value="1"/>
</dbReference>
<proteinExistence type="predicted"/>
<evidence type="ECO:0000313" key="2">
    <source>
        <dbReference type="EMBL" id="KAG0305108.1"/>
    </source>
</evidence>
<dbReference type="EMBL" id="JAAAIP010001626">
    <property type="protein sequence ID" value="KAG0305108.1"/>
    <property type="molecule type" value="Genomic_DNA"/>
</dbReference>
<dbReference type="InterPro" id="IPR022185">
    <property type="entry name" value="DUF3712"/>
</dbReference>
<keyword evidence="1" id="KW-1133">Transmembrane helix</keyword>
<comment type="caution">
    <text evidence="2">The sequence shown here is derived from an EMBL/GenBank/DDBJ whole genome shotgun (WGS) entry which is preliminary data.</text>
</comment>
<dbReference type="Pfam" id="PF12505">
    <property type="entry name" value="DUF3712"/>
    <property type="match status" value="1"/>
</dbReference>
<gene>
    <name evidence="2" type="ORF">BGZ99_002196</name>
</gene>
<dbReference type="PANTHER" id="PTHR35895">
    <property type="entry name" value="CHROMOSOME 16, WHOLE GENOME SHOTGUN SEQUENCE"/>
    <property type="match status" value="1"/>
</dbReference>
<keyword evidence="3" id="KW-1185">Reference proteome</keyword>
<organism evidence="2 3">
    <name type="scientific">Dissophora globulifera</name>
    <dbReference type="NCBI Taxonomy" id="979702"/>
    <lineage>
        <taxon>Eukaryota</taxon>
        <taxon>Fungi</taxon>
        <taxon>Fungi incertae sedis</taxon>
        <taxon>Mucoromycota</taxon>
        <taxon>Mortierellomycotina</taxon>
        <taxon>Mortierellomycetes</taxon>
        <taxon>Mortierellales</taxon>
        <taxon>Mortierellaceae</taxon>
        <taxon>Dissophora</taxon>
    </lineage>
</organism>
<sequence length="350" mass="37890">MAFDIRDEDDPHNEEFAEYEDVKQPAPTKFYRRRKFWMFCIPNLIIALIVAVVLALYVIMPKIAQHLMNNASINFSEIDIANVTATSMDVVIRGDLQNTGPFHADISFPGTVVISWNGIELGTTEIPGKSTASGGHGTLDLQSSVTISNTTAFTEFSSYMLNADSFVWHLSGKLDVRALSRNVKGLDLSKDISVNAFKGLSGVAIQKFSLPGDDPSGKGINVEIETTLTNPSALQLYMGSLTLAISFKDTVLGYVTSQDLTMVRGAQTLTLKGILIPQNTTEGLAAVSDLMSRYIGNVVTDTIATGYQVMPDGVNSVDWLSSAVQNLKLTVPLQSPQPLQLIKALNLGAL</sequence>
<name>A0A9P6R1K6_9FUNG</name>